<feature type="transmembrane region" description="Helical" evidence="8">
    <location>
        <begin position="12"/>
        <end position="33"/>
    </location>
</feature>
<reference evidence="9 10" key="1">
    <citation type="submission" date="2017-10" db="EMBL/GenBank/DDBJ databases">
        <title>Bifidobacterium genomics.</title>
        <authorList>
            <person name="Lugli G.A."/>
            <person name="Milani C."/>
            <person name="Mancabelli L."/>
        </authorList>
    </citation>
    <scope>NUCLEOTIDE SEQUENCE [LARGE SCALE GENOMIC DNA]</scope>
    <source>
        <strain evidence="9 10">1524B</strain>
    </source>
</reference>
<dbReference type="GO" id="GO:0005886">
    <property type="term" value="C:plasma membrane"/>
    <property type="evidence" value="ECO:0007669"/>
    <property type="project" value="UniProtKB-SubCell"/>
</dbReference>
<keyword evidence="4 7" id="KW-0812">Transmembrane</keyword>
<dbReference type="PANTHER" id="PTHR30561:SF0">
    <property type="entry name" value="GUANIDINIUM EXPORTER"/>
    <property type="match status" value="1"/>
</dbReference>
<dbReference type="Gene3D" id="1.10.3730.20">
    <property type="match status" value="1"/>
</dbReference>
<dbReference type="InterPro" id="IPR037185">
    <property type="entry name" value="EmrE-like"/>
</dbReference>
<comment type="similarity">
    <text evidence="7">Belongs to the drug/metabolite transporter (DMT) superfamily. Small multidrug resistance (SMR) (TC 2.A.7.1) family.</text>
</comment>
<comment type="subcellular location">
    <subcellularLocation>
        <location evidence="1 7">Cell membrane</location>
        <topology evidence="1 7">Multi-pass membrane protein</topology>
    </subcellularLocation>
</comment>
<dbReference type="EMBL" id="PCGZ01000001">
    <property type="protein sequence ID" value="PKU92580.1"/>
    <property type="molecule type" value="Genomic_DNA"/>
</dbReference>
<feature type="transmembrane region" description="Helical" evidence="8">
    <location>
        <begin position="98"/>
        <end position="119"/>
    </location>
</feature>
<evidence type="ECO:0000256" key="3">
    <source>
        <dbReference type="ARBA" id="ARBA00022475"/>
    </source>
</evidence>
<evidence type="ECO:0000256" key="2">
    <source>
        <dbReference type="ARBA" id="ARBA00022448"/>
    </source>
</evidence>
<evidence type="ECO:0000256" key="6">
    <source>
        <dbReference type="ARBA" id="ARBA00023136"/>
    </source>
</evidence>
<evidence type="ECO:0000256" key="5">
    <source>
        <dbReference type="ARBA" id="ARBA00022989"/>
    </source>
</evidence>
<dbReference type="SUPFAM" id="SSF103481">
    <property type="entry name" value="Multidrug resistance efflux transporter EmrE"/>
    <property type="match status" value="1"/>
</dbReference>
<keyword evidence="5 8" id="KW-1133">Transmembrane helix</keyword>
<evidence type="ECO:0000256" key="7">
    <source>
        <dbReference type="RuleBase" id="RU003942"/>
    </source>
</evidence>
<keyword evidence="2" id="KW-0813">Transport</keyword>
<dbReference type="Pfam" id="PF00893">
    <property type="entry name" value="Multi_Drug_Res"/>
    <property type="match status" value="1"/>
</dbReference>
<protein>
    <submittedName>
        <fullName evidence="9">Ligand-binding protein SH3</fullName>
    </submittedName>
</protein>
<keyword evidence="6 8" id="KW-0472">Membrane</keyword>
<comment type="caution">
    <text evidence="9">The sequence shown here is derived from an EMBL/GenBank/DDBJ whole genome shotgun (WGS) entry which is preliminary data.</text>
</comment>
<evidence type="ECO:0000313" key="10">
    <source>
        <dbReference type="Proteomes" id="UP000233730"/>
    </source>
</evidence>
<evidence type="ECO:0000313" key="9">
    <source>
        <dbReference type="EMBL" id="PKU92580.1"/>
    </source>
</evidence>
<proteinExistence type="inferred from homology"/>
<dbReference type="InterPro" id="IPR045324">
    <property type="entry name" value="Small_multidrug_res"/>
</dbReference>
<organism evidence="9 10">
    <name type="scientific">Bifidobacterium pseudolongum subsp. globosum</name>
    <dbReference type="NCBI Taxonomy" id="1690"/>
    <lineage>
        <taxon>Bacteria</taxon>
        <taxon>Bacillati</taxon>
        <taxon>Actinomycetota</taxon>
        <taxon>Actinomycetes</taxon>
        <taxon>Bifidobacteriales</taxon>
        <taxon>Bifidobacteriaceae</taxon>
        <taxon>Bifidobacterium</taxon>
    </lineage>
</organism>
<dbReference type="GO" id="GO:0022857">
    <property type="term" value="F:transmembrane transporter activity"/>
    <property type="evidence" value="ECO:0007669"/>
    <property type="project" value="InterPro"/>
</dbReference>
<evidence type="ECO:0000256" key="1">
    <source>
        <dbReference type="ARBA" id="ARBA00004651"/>
    </source>
</evidence>
<dbReference type="PANTHER" id="PTHR30561">
    <property type="entry name" value="SMR FAMILY PROTON-DEPENDENT DRUG EFFLUX TRANSPORTER SUGE"/>
    <property type="match status" value="1"/>
</dbReference>
<feature type="transmembrane region" description="Helical" evidence="8">
    <location>
        <begin position="72"/>
        <end position="92"/>
    </location>
</feature>
<keyword evidence="3" id="KW-1003">Cell membrane</keyword>
<feature type="transmembrane region" description="Helical" evidence="8">
    <location>
        <begin position="45"/>
        <end position="65"/>
    </location>
</feature>
<dbReference type="InterPro" id="IPR000390">
    <property type="entry name" value="Small_drug/metabolite_transptr"/>
</dbReference>
<name>A0A2N3QLN5_9BIFI</name>
<gene>
    <name evidence="9" type="ORF">CQR46_0156</name>
</gene>
<dbReference type="Proteomes" id="UP000233730">
    <property type="component" value="Unassembled WGS sequence"/>
</dbReference>
<evidence type="ECO:0000256" key="8">
    <source>
        <dbReference type="SAM" id="Phobius"/>
    </source>
</evidence>
<accession>A0A2N3QLN5</accession>
<evidence type="ECO:0000256" key="4">
    <source>
        <dbReference type="ARBA" id="ARBA00022692"/>
    </source>
</evidence>
<sequence length="120" mass="12812">MVKYQERAKTCHWGHVMAWIVLVLSGICEAVWAVALDKSQGFTKIIPVIVFFCGLDASMAGLLYAMRSISVGTAYVIWVGIGAAITVVYGMVVGEESVSVLKILCLIGMVACIAGLKLAD</sequence>
<dbReference type="AlphaFoldDB" id="A0A2N3QLN5"/>